<reference evidence="1 2" key="1">
    <citation type="submission" date="2016-06" db="EMBL/GenBank/DDBJ databases">
        <authorList>
            <consortium name="Pathogen Informatics"/>
        </authorList>
    </citation>
    <scope>NUCLEOTIDE SEQUENCE [LARGE SCALE GENOMIC DNA]</scope>
    <source>
        <strain evidence="1">PmlGA01</strain>
    </source>
</reference>
<evidence type="ECO:0000313" key="2">
    <source>
        <dbReference type="Proteomes" id="UP000219799"/>
    </source>
</evidence>
<sequence>MMDKNSEPVGLKTKVYTLKKKLQKFFQSLSFSFFFPMNKSKYNYLL</sequence>
<gene>
    <name evidence="1" type="primary">PmlGA01_120065300</name>
    <name evidence="1" type="ORF">PMLGA01_120065300</name>
</gene>
<dbReference type="Proteomes" id="UP000219799">
    <property type="component" value="Chromosome 12"/>
</dbReference>
<evidence type="ECO:0000313" key="1">
    <source>
        <dbReference type="EMBL" id="SBT80486.1"/>
    </source>
</evidence>
<proteinExistence type="predicted"/>
<organism evidence="1 2">
    <name type="scientific">Plasmodium malariae</name>
    <dbReference type="NCBI Taxonomy" id="5858"/>
    <lineage>
        <taxon>Eukaryota</taxon>
        <taxon>Sar</taxon>
        <taxon>Alveolata</taxon>
        <taxon>Apicomplexa</taxon>
        <taxon>Aconoidasida</taxon>
        <taxon>Haemosporida</taxon>
        <taxon>Plasmodiidae</taxon>
        <taxon>Plasmodium</taxon>
        <taxon>Plasmodium (Plasmodium)</taxon>
    </lineage>
</organism>
<dbReference type="AlphaFoldDB" id="A0A1C3L1Z4"/>
<protein>
    <submittedName>
        <fullName evidence="1">Uncharacterized protein</fullName>
    </submittedName>
</protein>
<accession>A0A1C3L1Z4</accession>
<dbReference type="EMBL" id="LT594500">
    <property type="protein sequence ID" value="SBT80486.1"/>
    <property type="molecule type" value="Genomic_DNA"/>
</dbReference>
<name>A0A1C3L1Z4_PLAMA</name>